<dbReference type="SUPFAM" id="SSF53067">
    <property type="entry name" value="Actin-like ATPase domain"/>
    <property type="match status" value="2"/>
</dbReference>
<name>A0A5K3FHZ9_MESCO</name>
<evidence type="ECO:0000256" key="2">
    <source>
        <dbReference type="ARBA" id="ARBA00022741"/>
    </source>
</evidence>
<dbReference type="PANTHER" id="PTHR45639:SF4">
    <property type="entry name" value="HSC70CB, ISOFORM G"/>
    <property type="match status" value="1"/>
</dbReference>
<dbReference type="GO" id="GO:0005524">
    <property type="term" value="F:ATP binding"/>
    <property type="evidence" value="ECO:0007669"/>
    <property type="project" value="UniProtKB-KW"/>
</dbReference>
<dbReference type="Gene3D" id="3.30.420.40">
    <property type="match status" value="2"/>
</dbReference>
<organism evidence="4">
    <name type="scientific">Mesocestoides corti</name>
    <name type="common">Flatworm</name>
    <dbReference type="NCBI Taxonomy" id="53468"/>
    <lineage>
        <taxon>Eukaryota</taxon>
        <taxon>Metazoa</taxon>
        <taxon>Spiralia</taxon>
        <taxon>Lophotrochozoa</taxon>
        <taxon>Platyhelminthes</taxon>
        <taxon>Cestoda</taxon>
        <taxon>Eucestoda</taxon>
        <taxon>Cyclophyllidea</taxon>
        <taxon>Mesocestoididae</taxon>
        <taxon>Mesocestoides</taxon>
    </lineage>
</organism>
<dbReference type="AlphaFoldDB" id="A0A5K3FHZ9"/>
<dbReference type="WBParaSite" id="MCU_007544-RC">
    <property type="protein sequence ID" value="MCU_007544-RC"/>
    <property type="gene ID" value="MCU_007544"/>
</dbReference>
<protein>
    <submittedName>
        <fullName evidence="4">Heat shock 70 kDa protein 14</fullName>
    </submittedName>
</protein>
<dbReference type="Gene3D" id="3.30.30.30">
    <property type="match status" value="1"/>
</dbReference>
<evidence type="ECO:0000313" key="4">
    <source>
        <dbReference type="WBParaSite" id="MCU_007544-RC"/>
    </source>
</evidence>
<reference evidence="4" key="1">
    <citation type="submission" date="2019-11" db="UniProtKB">
        <authorList>
            <consortium name="WormBaseParasite"/>
        </authorList>
    </citation>
    <scope>IDENTIFICATION</scope>
</reference>
<comment type="similarity">
    <text evidence="1">Belongs to the heat shock protein 70 family.</text>
</comment>
<dbReference type="GO" id="GO:0005634">
    <property type="term" value="C:nucleus"/>
    <property type="evidence" value="ECO:0007669"/>
    <property type="project" value="TreeGrafter"/>
</dbReference>
<dbReference type="GO" id="GO:0005829">
    <property type="term" value="C:cytosol"/>
    <property type="evidence" value="ECO:0007669"/>
    <property type="project" value="TreeGrafter"/>
</dbReference>
<dbReference type="PRINTS" id="PR00301">
    <property type="entry name" value="HEATSHOCK70"/>
</dbReference>
<keyword evidence="2" id="KW-0547">Nucleotide-binding</keyword>
<proteinExistence type="inferred from homology"/>
<keyword evidence="3" id="KW-0067">ATP-binding</keyword>
<dbReference type="InterPro" id="IPR043129">
    <property type="entry name" value="ATPase_NBD"/>
</dbReference>
<dbReference type="Gene3D" id="3.90.640.10">
    <property type="entry name" value="Actin, Chain A, domain 4"/>
    <property type="match status" value="1"/>
</dbReference>
<evidence type="ECO:0000256" key="1">
    <source>
        <dbReference type="ARBA" id="ARBA00007381"/>
    </source>
</evidence>
<dbReference type="Pfam" id="PF00012">
    <property type="entry name" value="HSP70"/>
    <property type="match status" value="1"/>
</dbReference>
<dbReference type="PANTHER" id="PTHR45639">
    <property type="entry name" value="HSC70CB, ISOFORM G-RELATED"/>
    <property type="match status" value="1"/>
</dbReference>
<evidence type="ECO:0000256" key="3">
    <source>
        <dbReference type="ARBA" id="ARBA00022840"/>
    </source>
</evidence>
<accession>A0A5K3FHZ9</accession>
<dbReference type="GO" id="GO:0140662">
    <property type="term" value="F:ATP-dependent protein folding chaperone"/>
    <property type="evidence" value="ECO:0007669"/>
    <property type="project" value="InterPro"/>
</dbReference>
<dbReference type="InterPro" id="IPR013126">
    <property type="entry name" value="Hsp_70_fam"/>
</dbReference>
<sequence>FGIDVGSYASYVASQQGTGVNTVANEFGERHTPALICYQRGELFFGYIAEQKSVQSDSCSVAAFTRLLGKKFSDELCECEQRFTHAKIIELDDGYAGFELNKEKYRPEELLAIYLRKLVESAKSSIRDENLYVALSVPAYFGHYERIATLEAAEIAGLERDSVCLVNSTTAACVAFNIYNDSLFIKKNRTETIAIVDFGYSSLKVAIVKMGRTSMEVLATACDPNLGGRDFDRLIFEHILETLNEDERDRIKHSFKGRVLLMRSCEKLKQALCLTTQEVRQRVDCQVTTSDITIAMDRSCFETLTEALIHRARKTMQKALQDANLSNVTMVEAIGGSVRIPAVQVIITDVFGVKPSCKLNPDQTVARGCGLMALKMTKGYSLKSFSVIDMPSIRVYVNGKVQQGVLRVPSSKCWHIQFKHLGVKISEIPATLSTNSGIRFKISPENFRQPFLKKLLIKIISAPLRGTSIESDWIVDNNGVVSCVKFVRPDYEDTKVDVCTNYLSLECISSLRKRQDDYEIQAREKKEQKVKLNMFESCIYDAMNNLSMKPNYNKELYPLLEAALKWISSEGIRAPLQDVENRFSLTNNLIHKFEEYLQELEKTQEIIQSAFKDFDEILMKEGRKGKMSVTQILLEEIENERKDVVAYGTLIEKLVNISAGPRQLRSGLFNEVPCPEVEEASEIGYDESEKKGIRNWREISLTFQKSERDRFKDDFQRCCLSGSLDEMKNLLQYVKASDQHYSNIQKLISMLHVCCRLYDISQKPAEKKNLFILQNVMQNALRALLHQ</sequence>